<dbReference type="AlphaFoldDB" id="A0A382R4I9"/>
<name>A0A382R4I9_9ZZZZ</name>
<reference evidence="1" key="1">
    <citation type="submission" date="2018-05" db="EMBL/GenBank/DDBJ databases">
        <authorList>
            <person name="Lanie J.A."/>
            <person name="Ng W.-L."/>
            <person name="Kazmierczak K.M."/>
            <person name="Andrzejewski T.M."/>
            <person name="Davidsen T.M."/>
            <person name="Wayne K.J."/>
            <person name="Tettelin H."/>
            <person name="Glass J.I."/>
            <person name="Rusch D."/>
            <person name="Podicherti R."/>
            <person name="Tsui H.-C.T."/>
            <person name="Winkler M.E."/>
        </authorList>
    </citation>
    <scope>NUCLEOTIDE SEQUENCE</scope>
</reference>
<sequence>ERTIVIGARTIVPPAARDLGAQHRIFVQIDLAK</sequence>
<dbReference type="EMBL" id="UINC01119053">
    <property type="protein sequence ID" value="SVC92596.1"/>
    <property type="molecule type" value="Genomic_DNA"/>
</dbReference>
<accession>A0A382R4I9</accession>
<feature type="non-terminal residue" evidence="1">
    <location>
        <position position="1"/>
    </location>
</feature>
<evidence type="ECO:0000313" key="1">
    <source>
        <dbReference type="EMBL" id="SVC92596.1"/>
    </source>
</evidence>
<gene>
    <name evidence="1" type="ORF">METZ01_LOCUS345450</name>
</gene>
<protein>
    <submittedName>
        <fullName evidence="1">Uncharacterized protein</fullName>
    </submittedName>
</protein>
<proteinExistence type="predicted"/>
<organism evidence="1">
    <name type="scientific">marine metagenome</name>
    <dbReference type="NCBI Taxonomy" id="408172"/>
    <lineage>
        <taxon>unclassified sequences</taxon>
        <taxon>metagenomes</taxon>
        <taxon>ecological metagenomes</taxon>
    </lineage>
</organism>